<feature type="domain" description="F-box" evidence="1">
    <location>
        <begin position="6"/>
        <end position="52"/>
    </location>
</feature>
<dbReference type="SMART" id="SM00256">
    <property type="entry name" value="FBOX"/>
    <property type="match status" value="1"/>
</dbReference>
<protein>
    <submittedName>
        <fullName evidence="2">F-box/kelch-repeat protein</fullName>
    </submittedName>
</protein>
<dbReference type="Pfam" id="PF00646">
    <property type="entry name" value="F-box"/>
    <property type="match status" value="1"/>
</dbReference>
<dbReference type="InterPro" id="IPR050796">
    <property type="entry name" value="SCF_F-box_component"/>
</dbReference>
<name>A0ABD1V0N6_9LAMI</name>
<dbReference type="AlphaFoldDB" id="A0ABD1V0N6"/>
<dbReference type="PROSITE" id="PS50181">
    <property type="entry name" value="FBOX"/>
    <property type="match status" value="1"/>
</dbReference>
<sequence length="174" mass="19618">MASEDRTILPNIPQEIITEILLRLSVKSLVKFRCVSKSWLFLISSSQFAKTHLKISSKKNKGEHDSLVFGCSKIRVTLRSCYLDSFLLEMKSVNASEFDGLKMLDSLWIIGSSNGLICISGRKCGIFLWNPSIRKSKELPPSVELHSQLAEHFALVQSQSNFVVTSRRRNKSGQ</sequence>
<dbReference type="Gene3D" id="1.20.1280.50">
    <property type="match status" value="1"/>
</dbReference>
<evidence type="ECO:0000259" key="1">
    <source>
        <dbReference type="PROSITE" id="PS50181"/>
    </source>
</evidence>
<accession>A0ABD1V0N6</accession>
<dbReference type="PANTHER" id="PTHR31672:SF13">
    <property type="entry name" value="F-BOX PROTEIN CPR30-LIKE"/>
    <property type="match status" value="1"/>
</dbReference>
<reference evidence="3" key="1">
    <citation type="submission" date="2024-07" db="EMBL/GenBank/DDBJ databases">
        <title>Two chromosome-level genome assemblies of Korean endemic species Abeliophyllum distichum and Forsythia ovata (Oleaceae).</title>
        <authorList>
            <person name="Jang H."/>
        </authorList>
    </citation>
    <scope>NUCLEOTIDE SEQUENCE [LARGE SCALE GENOMIC DNA]</scope>
</reference>
<dbReference type="Proteomes" id="UP001604277">
    <property type="component" value="Unassembled WGS sequence"/>
</dbReference>
<proteinExistence type="predicted"/>
<comment type="caution">
    <text evidence="2">The sequence shown here is derived from an EMBL/GenBank/DDBJ whole genome shotgun (WGS) entry which is preliminary data.</text>
</comment>
<evidence type="ECO:0000313" key="2">
    <source>
        <dbReference type="EMBL" id="KAL2530867.1"/>
    </source>
</evidence>
<dbReference type="SUPFAM" id="SSF81383">
    <property type="entry name" value="F-box domain"/>
    <property type="match status" value="1"/>
</dbReference>
<gene>
    <name evidence="2" type="ORF">Fot_23468</name>
</gene>
<dbReference type="EMBL" id="JBFOLJ010000006">
    <property type="protein sequence ID" value="KAL2530867.1"/>
    <property type="molecule type" value="Genomic_DNA"/>
</dbReference>
<keyword evidence="3" id="KW-1185">Reference proteome</keyword>
<dbReference type="InterPro" id="IPR036047">
    <property type="entry name" value="F-box-like_dom_sf"/>
</dbReference>
<organism evidence="2 3">
    <name type="scientific">Forsythia ovata</name>
    <dbReference type="NCBI Taxonomy" id="205694"/>
    <lineage>
        <taxon>Eukaryota</taxon>
        <taxon>Viridiplantae</taxon>
        <taxon>Streptophyta</taxon>
        <taxon>Embryophyta</taxon>
        <taxon>Tracheophyta</taxon>
        <taxon>Spermatophyta</taxon>
        <taxon>Magnoliopsida</taxon>
        <taxon>eudicotyledons</taxon>
        <taxon>Gunneridae</taxon>
        <taxon>Pentapetalae</taxon>
        <taxon>asterids</taxon>
        <taxon>lamiids</taxon>
        <taxon>Lamiales</taxon>
        <taxon>Oleaceae</taxon>
        <taxon>Forsythieae</taxon>
        <taxon>Forsythia</taxon>
    </lineage>
</organism>
<dbReference type="PANTHER" id="PTHR31672">
    <property type="entry name" value="BNACNNG10540D PROTEIN"/>
    <property type="match status" value="1"/>
</dbReference>
<evidence type="ECO:0000313" key="3">
    <source>
        <dbReference type="Proteomes" id="UP001604277"/>
    </source>
</evidence>
<dbReference type="InterPro" id="IPR001810">
    <property type="entry name" value="F-box_dom"/>
</dbReference>